<gene>
    <name evidence="5" type="ORF">VIBNISOn1_1240006</name>
</gene>
<evidence type="ECO:0000313" key="5">
    <source>
        <dbReference type="EMBL" id="CCO44765.1"/>
    </source>
</evidence>
<dbReference type="AlphaFoldDB" id="A0AAV2VJ41"/>
<dbReference type="SUPFAM" id="SSF55073">
    <property type="entry name" value="Nucleotide cyclase"/>
    <property type="match status" value="1"/>
</dbReference>
<dbReference type="Pfam" id="PF00990">
    <property type="entry name" value="GGDEF"/>
    <property type="match status" value="1"/>
</dbReference>
<evidence type="ECO:0000259" key="4">
    <source>
        <dbReference type="PROSITE" id="PS50887"/>
    </source>
</evidence>
<dbReference type="RefSeq" id="WP_022610493.1">
    <property type="nucleotide sequence ID" value="NZ_LK391965.1"/>
</dbReference>
<dbReference type="Pfam" id="PF20966">
    <property type="entry name" value="MASE6"/>
    <property type="match status" value="1"/>
</dbReference>
<dbReference type="InterPro" id="IPR048435">
    <property type="entry name" value="MASE6"/>
</dbReference>
<feature type="transmembrane region" description="Helical" evidence="3">
    <location>
        <begin position="92"/>
        <end position="108"/>
    </location>
</feature>
<dbReference type="GO" id="GO:0052621">
    <property type="term" value="F:diguanylate cyclase activity"/>
    <property type="evidence" value="ECO:0007669"/>
    <property type="project" value="UniProtKB-EC"/>
</dbReference>
<evidence type="ECO:0000256" key="3">
    <source>
        <dbReference type="SAM" id="Phobius"/>
    </source>
</evidence>
<feature type="transmembrane region" description="Helical" evidence="3">
    <location>
        <begin position="14"/>
        <end position="36"/>
    </location>
</feature>
<keyword evidence="3" id="KW-1133">Transmembrane helix</keyword>
<dbReference type="SMART" id="SM00267">
    <property type="entry name" value="GGDEF"/>
    <property type="match status" value="1"/>
</dbReference>
<dbReference type="Proteomes" id="UP000018211">
    <property type="component" value="Unassembled WGS sequence"/>
</dbReference>
<dbReference type="CDD" id="cd01949">
    <property type="entry name" value="GGDEF"/>
    <property type="match status" value="1"/>
</dbReference>
<name>A0AAV2VJ41_9VIBR</name>
<dbReference type="InterPro" id="IPR000160">
    <property type="entry name" value="GGDEF_dom"/>
</dbReference>
<reference evidence="5 6" key="1">
    <citation type="journal article" date="2013" name="ISME J.">
        <title>Comparative genomics of pathogenic lineages of Vibrio nigripulchritudo identifies virulence-associated traits.</title>
        <authorList>
            <person name="Goudenege D."/>
            <person name="Labreuche Y."/>
            <person name="Krin E."/>
            <person name="Ansquer D."/>
            <person name="Mangenot S."/>
            <person name="Calteau A."/>
            <person name="Medigue C."/>
            <person name="Mazel D."/>
            <person name="Polz M.F."/>
            <person name="Le Roux F."/>
        </authorList>
    </citation>
    <scope>NUCLEOTIDE SEQUENCE [LARGE SCALE GENOMIC DNA]</scope>
    <source>
        <strain evidence="5 6">SOn1</strain>
    </source>
</reference>
<evidence type="ECO:0000256" key="1">
    <source>
        <dbReference type="ARBA" id="ARBA00012528"/>
    </source>
</evidence>
<accession>A0AAV2VJ41</accession>
<dbReference type="PANTHER" id="PTHR45138">
    <property type="entry name" value="REGULATORY COMPONENTS OF SENSORY TRANSDUCTION SYSTEM"/>
    <property type="match status" value="1"/>
</dbReference>
<dbReference type="InterPro" id="IPR050469">
    <property type="entry name" value="Diguanylate_Cyclase"/>
</dbReference>
<evidence type="ECO:0000313" key="6">
    <source>
        <dbReference type="Proteomes" id="UP000018211"/>
    </source>
</evidence>
<dbReference type="InterPro" id="IPR043128">
    <property type="entry name" value="Rev_trsase/Diguanyl_cyclase"/>
</dbReference>
<comment type="catalytic activity">
    <reaction evidence="2">
        <text>2 GTP = 3',3'-c-di-GMP + 2 diphosphate</text>
        <dbReference type="Rhea" id="RHEA:24898"/>
        <dbReference type="ChEBI" id="CHEBI:33019"/>
        <dbReference type="ChEBI" id="CHEBI:37565"/>
        <dbReference type="ChEBI" id="CHEBI:58805"/>
        <dbReference type="EC" id="2.7.7.65"/>
    </reaction>
</comment>
<feature type="transmembrane region" description="Helical" evidence="3">
    <location>
        <begin position="68"/>
        <end position="86"/>
    </location>
</feature>
<dbReference type="InterPro" id="IPR029787">
    <property type="entry name" value="Nucleotide_cyclase"/>
</dbReference>
<protein>
    <recommendedName>
        <fullName evidence="1">diguanylate cyclase</fullName>
        <ecNumber evidence="1">2.7.7.65</ecNumber>
    </recommendedName>
</protein>
<feature type="transmembrane region" description="Helical" evidence="3">
    <location>
        <begin position="115"/>
        <end position="132"/>
    </location>
</feature>
<organism evidence="5 6">
    <name type="scientific">Vibrio nigripulchritudo SOn1</name>
    <dbReference type="NCBI Taxonomy" id="1238450"/>
    <lineage>
        <taxon>Bacteria</taxon>
        <taxon>Pseudomonadati</taxon>
        <taxon>Pseudomonadota</taxon>
        <taxon>Gammaproteobacteria</taxon>
        <taxon>Vibrionales</taxon>
        <taxon>Vibrionaceae</taxon>
        <taxon>Vibrio</taxon>
    </lineage>
</organism>
<sequence>MKQANDLDNLRERVFLKLSIFLGLVAIPLAALNYYLGDMALAIIQLTYTFTAVVTWRIFDRFQTKRSLIRTHILVLCTVILLSIITKPINEGVFQWSICLPAIFFFLLDKNEGVTYSLLYLVIKIIALMFIWEPEIQISVVNFVLSYLLTASVCFTYESKRTSYQKDWKKLAHFDFLTGALNRRALDCHLSEIQKNEVDVPAVVSFDIDNFKQINDRHGHDGGDQVLIELTKRLQKFCGEQYVYRVGGEEFVVALSRELLAYSGSVKSAAESILRCVSIHPVCHNEKSIFVTVSGGLVTRNNFDTGMWSVLDENLYMAKKHGKSRIYKDKNLLALFE</sequence>
<dbReference type="PROSITE" id="PS50887">
    <property type="entry name" value="GGDEF"/>
    <property type="match status" value="1"/>
</dbReference>
<feature type="transmembrane region" description="Helical" evidence="3">
    <location>
        <begin position="138"/>
        <end position="157"/>
    </location>
</feature>
<proteinExistence type="predicted"/>
<keyword evidence="3" id="KW-0472">Membrane</keyword>
<comment type="caution">
    <text evidence="5">The sequence shown here is derived from an EMBL/GenBank/DDBJ whole genome shotgun (WGS) entry which is preliminary data.</text>
</comment>
<evidence type="ECO:0000256" key="2">
    <source>
        <dbReference type="ARBA" id="ARBA00034247"/>
    </source>
</evidence>
<dbReference type="EC" id="2.7.7.65" evidence="1"/>
<dbReference type="NCBIfam" id="TIGR00254">
    <property type="entry name" value="GGDEF"/>
    <property type="match status" value="1"/>
</dbReference>
<dbReference type="PANTHER" id="PTHR45138:SF9">
    <property type="entry name" value="DIGUANYLATE CYCLASE DGCM-RELATED"/>
    <property type="match status" value="1"/>
</dbReference>
<dbReference type="EMBL" id="CAOF01000029">
    <property type="protein sequence ID" value="CCO44765.1"/>
    <property type="molecule type" value="Genomic_DNA"/>
</dbReference>
<feature type="transmembrane region" description="Helical" evidence="3">
    <location>
        <begin position="42"/>
        <end position="59"/>
    </location>
</feature>
<dbReference type="Gene3D" id="3.30.70.270">
    <property type="match status" value="1"/>
</dbReference>
<feature type="domain" description="GGDEF" evidence="4">
    <location>
        <begin position="199"/>
        <end position="331"/>
    </location>
</feature>
<keyword evidence="3" id="KW-0812">Transmembrane</keyword>